<evidence type="ECO:0000256" key="1">
    <source>
        <dbReference type="ARBA" id="ARBA00022679"/>
    </source>
</evidence>
<dbReference type="InterPro" id="IPR011004">
    <property type="entry name" value="Trimer_LpxA-like_sf"/>
</dbReference>
<keyword evidence="2" id="KW-0677">Repeat</keyword>
<accession>A0A9D1WF24</accession>
<dbReference type="EMBL" id="DXEV01000123">
    <property type="protein sequence ID" value="HIX57062.1"/>
    <property type="molecule type" value="Genomic_DNA"/>
</dbReference>
<comment type="caution">
    <text evidence="5">The sequence shown here is derived from an EMBL/GenBank/DDBJ whole genome shotgun (WGS) entry which is preliminary data.</text>
</comment>
<evidence type="ECO:0000313" key="6">
    <source>
        <dbReference type="Proteomes" id="UP000886829"/>
    </source>
</evidence>
<gene>
    <name evidence="5" type="ORF">H9850_06290</name>
</gene>
<sequence>MKEFNACDPDEFDKRAALLKEMCWQVGEGCFVEGTMRLNFGGNHLILGNGVYINHDFCGVDDTFITIGDYTMVGPRVTIATAQHPEDPELRSKTYQYNAPVTIGKNVWIGANVVICPGVTIGDGSIIGAGAVVTKDIPAGVLAVGVPCRVLRPIQPEDRSNIKF</sequence>
<dbReference type="PROSITE" id="PS00101">
    <property type="entry name" value="HEXAPEP_TRANSFERASES"/>
    <property type="match status" value="1"/>
</dbReference>
<dbReference type="Gene3D" id="2.160.10.10">
    <property type="entry name" value="Hexapeptide repeat proteins"/>
    <property type="match status" value="1"/>
</dbReference>
<protein>
    <recommendedName>
        <fullName evidence="4">Acetyltransferase</fullName>
        <ecNumber evidence="4">2.3.1.-</ecNumber>
    </recommendedName>
</protein>
<name>A0A9D1WF24_9GAMM</name>
<evidence type="ECO:0000313" key="5">
    <source>
        <dbReference type="EMBL" id="HIX57062.1"/>
    </source>
</evidence>
<dbReference type="EC" id="2.3.1.-" evidence="4"/>
<dbReference type="GO" id="GO:0008870">
    <property type="term" value="F:galactoside O-acetyltransferase activity"/>
    <property type="evidence" value="ECO:0007669"/>
    <property type="project" value="TreeGrafter"/>
</dbReference>
<evidence type="ECO:0000256" key="2">
    <source>
        <dbReference type="ARBA" id="ARBA00022737"/>
    </source>
</evidence>
<reference evidence="5" key="1">
    <citation type="journal article" date="2021" name="PeerJ">
        <title>Extensive microbial diversity within the chicken gut microbiome revealed by metagenomics and culture.</title>
        <authorList>
            <person name="Gilroy R."/>
            <person name="Ravi A."/>
            <person name="Getino M."/>
            <person name="Pursley I."/>
            <person name="Horton D.L."/>
            <person name="Alikhan N.F."/>
            <person name="Baker D."/>
            <person name="Gharbi K."/>
            <person name="Hall N."/>
            <person name="Watson M."/>
            <person name="Adriaenssens E.M."/>
            <person name="Foster-Nyarko E."/>
            <person name="Jarju S."/>
            <person name="Secka A."/>
            <person name="Antonio M."/>
            <person name="Oren A."/>
            <person name="Chaudhuri R.R."/>
            <person name="La Ragione R."/>
            <person name="Hildebrand F."/>
            <person name="Pallen M.J."/>
        </authorList>
    </citation>
    <scope>NUCLEOTIDE SEQUENCE</scope>
    <source>
        <strain evidence="5">USASDec5-558</strain>
    </source>
</reference>
<organism evidence="5 6">
    <name type="scientific">Candidatus Anaerobiospirillum pullistercoris</name>
    <dbReference type="NCBI Taxonomy" id="2838452"/>
    <lineage>
        <taxon>Bacteria</taxon>
        <taxon>Pseudomonadati</taxon>
        <taxon>Pseudomonadota</taxon>
        <taxon>Gammaproteobacteria</taxon>
        <taxon>Aeromonadales</taxon>
        <taxon>Succinivibrionaceae</taxon>
        <taxon>Anaerobiospirillum</taxon>
    </lineage>
</organism>
<dbReference type="InterPro" id="IPR018357">
    <property type="entry name" value="Hexapep_transf_CS"/>
</dbReference>
<keyword evidence="3 4" id="KW-0012">Acyltransferase</keyword>
<dbReference type="Pfam" id="PF00132">
    <property type="entry name" value="Hexapep"/>
    <property type="match status" value="1"/>
</dbReference>
<dbReference type="PANTHER" id="PTHR43017">
    <property type="entry name" value="GALACTOSIDE O-ACETYLTRANSFERASE"/>
    <property type="match status" value="1"/>
</dbReference>
<comment type="similarity">
    <text evidence="4">Belongs to the transferase hexapeptide repeat family.</text>
</comment>
<proteinExistence type="inferred from homology"/>
<dbReference type="CDD" id="cd03357">
    <property type="entry name" value="LbH_MAT_GAT"/>
    <property type="match status" value="1"/>
</dbReference>
<dbReference type="SUPFAM" id="SSF51161">
    <property type="entry name" value="Trimeric LpxA-like enzymes"/>
    <property type="match status" value="1"/>
</dbReference>
<evidence type="ECO:0000256" key="4">
    <source>
        <dbReference type="RuleBase" id="RU367021"/>
    </source>
</evidence>
<reference evidence="5" key="2">
    <citation type="submission" date="2021-04" db="EMBL/GenBank/DDBJ databases">
        <authorList>
            <person name="Gilroy R."/>
        </authorList>
    </citation>
    <scope>NUCLEOTIDE SEQUENCE</scope>
    <source>
        <strain evidence="5">USASDec5-558</strain>
    </source>
</reference>
<dbReference type="InterPro" id="IPR001451">
    <property type="entry name" value="Hexapep"/>
</dbReference>
<keyword evidence="1 4" id="KW-0808">Transferase</keyword>
<dbReference type="Proteomes" id="UP000886829">
    <property type="component" value="Unassembled WGS sequence"/>
</dbReference>
<dbReference type="PANTHER" id="PTHR43017:SF1">
    <property type="entry name" value="ACETYLTRANSFERASE YJL218W-RELATED"/>
    <property type="match status" value="1"/>
</dbReference>
<evidence type="ECO:0000256" key="3">
    <source>
        <dbReference type="ARBA" id="ARBA00023315"/>
    </source>
</evidence>
<dbReference type="InterPro" id="IPR039369">
    <property type="entry name" value="LacA-like"/>
</dbReference>
<dbReference type="AlphaFoldDB" id="A0A9D1WF24"/>